<evidence type="ECO:0000313" key="9">
    <source>
        <dbReference type="Proteomes" id="UP000073604"/>
    </source>
</evidence>
<dbReference type="KEGG" id="tpep:A0127_01785"/>
<dbReference type="NCBIfam" id="TIGR00421">
    <property type="entry name" value="ubiX_pad"/>
    <property type="match status" value="1"/>
</dbReference>
<feature type="binding site" evidence="6">
    <location>
        <begin position="79"/>
        <end position="82"/>
    </location>
    <ligand>
        <name>FMN</name>
        <dbReference type="ChEBI" id="CHEBI:58210"/>
    </ligand>
</feature>
<dbReference type="HAMAP" id="MF_01984">
    <property type="entry name" value="ubiX_pad"/>
    <property type="match status" value="1"/>
</dbReference>
<dbReference type="InterPro" id="IPR004507">
    <property type="entry name" value="UbiX-like"/>
</dbReference>
<evidence type="ECO:0000313" key="8">
    <source>
        <dbReference type="EMBL" id="AMQ17989.1"/>
    </source>
</evidence>
<feature type="binding site" evidence="6">
    <location>
        <position position="35"/>
    </location>
    <ligand>
        <name>FMN</name>
        <dbReference type="ChEBI" id="CHEBI:58210"/>
    </ligand>
</feature>
<keyword evidence="1 6" id="KW-0637">Prenyltransferase</keyword>
<dbReference type="GeneID" id="27139237"/>
<dbReference type="Proteomes" id="UP000073604">
    <property type="component" value="Chromosome"/>
</dbReference>
<evidence type="ECO:0000259" key="7">
    <source>
        <dbReference type="Pfam" id="PF02441"/>
    </source>
</evidence>
<dbReference type="EC" id="2.5.1.129" evidence="6"/>
<evidence type="ECO:0000256" key="1">
    <source>
        <dbReference type="ARBA" id="ARBA00022602"/>
    </source>
</evidence>
<comment type="catalytic activity">
    <reaction evidence="6">
        <text>dimethylallyl phosphate + FMNH2 = prenylated FMNH2 + phosphate</text>
        <dbReference type="Rhea" id="RHEA:37743"/>
        <dbReference type="ChEBI" id="CHEBI:43474"/>
        <dbReference type="ChEBI" id="CHEBI:57618"/>
        <dbReference type="ChEBI" id="CHEBI:87467"/>
        <dbReference type="ChEBI" id="CHEBI:88052"/>
        <dbReference type="EC" id="2.5.1.129"/>
    </reaction>
</comment>
<dbReference type="EMBL" id="CP014750">
    <property type="protein sequence ID" value="AMQ17989.1"/>
    <property type="molecule type" value="Genomic_DNA"/>
</dbReference>
<gene>
    <name evidence="6" type="primary">ubiX</name>
    <name evidence="8" type="ORF">A0127_01785</name>
</gene>
<dbReference type="Gene3D" id="3.40.50.1950">
    <property type="entry name" value="Flavin prenyltransferase-like"/>
    <property type="match status" value="1"/>
</dbReference>
<evidence type="ECO:0000256" key="5">
    <source>
        <dbReference type="ARBA" id="ARBA00060793"/>
    </source>
</evidence>
<dbReference type="PANTHER" id="PTHR43374:SF1">
    <property type="entry name" value="FLAVIN PRENYLTRANSFERASE PAD1, MITOCHONDRIAL"/>
    <property type="match status" value="1"/>
</dbReference>
<dbReference type="AlphaFoldDB" id="A0A142CT87"/>
<dbReference type="PANTHER" id="PTHR43374">
    <property type="entry name" value="FLAVIN PRENYLTRANSFERASE"/>
    <property type="match status" value="1"/>
</dbReference>
<dbReference type="NCBIfam" id="NF004685">
    <property type="entry name" value="PRK06029.1"/>
    <property type="match status" value="1"/>
</dbReference>
<keyword evidence="3 6" id="KW-0288">FMN</keyword>
<comment type="function">
    <text evidence="6">Flavin prenyltransferase that catalyzes the synthesis of the prenylated FMN cofactor (prenyl-FMN) for 4-hydroxy-3-polyprenylbenzoic acid decarboxylase UbiD. The prenyltransferase is metal-independent and links a dimethylallyl moiety from dimethylallyl monophosphate (DMAP) to the flavin N5 and C6 atoms of FMN.</text>
</comment>
<feature type="domain" description="Flavoprotein" evidence="7">
    <location>
        <begin position="1"/>
        <end position="164"/>
    </location>
</feature>
<dbReference type="RefSeq" id="WP_062387211.1">
    <property type="nucleotide sequence ID" value="NZ_CP014750.1"/>
</dbReference>
<feature type="binding site" evidence="6">
    <location>
        <position position="160"/>
    </location>
    <ligand>
        <name>dimethylallyl phosphate</name>
        <dbReference type="ChEBI" id="CHEBI:88052"/>
    </ligand>
</feature>
<dbReference type="GO" id="GO:0016831">
    <property type="term" value="F:carboxy-lyase activity"/>
    <property type="evidence" value="ECO:0007669"/>
    <property type="project" value="TreeGrafter"/>
</dbReference>
<dbReference type="InterPro" id="IPR003382">
    <property type="entry name" value="Flavoprotein"/>
</dbReference>
<dbReference type="STRING" id="53952.A0127_01785"/>
<dbReference type="Pfam" id="PF02441">
    <property type="entry name" value="Flavoprotein"/>
    <property type="match status" value="1"/>
</dbReference>
<dbReference type="OrthoDB" id="9540at2157"/>
<keyword evidence="9" id="KW-1185">Reference proteome</keyword>
<dbReference type="GO" id="GO:0106141">
    <property type="term" value="F:flavin prenyltransferase activity"/>
    <property type="evidence" value="ECO:0007669"/>
    <property type="project" value="UniProtKB-EC"/>
</dbReference>
<keyword evidence="4 6" id="KW-0808">Transferase</keyword>
<protein>
    <recommendedName>
        <fullName evidence="6">Flavin prenyltransferase UbiX</fullName>
        <ecNumber evidence="6">2.5.1.129</ecNumber>
    </recommendedName>
</protein>
<keyword evidence="2 6" id="KW-0285">Flavoprotein</keyword>
<name>A0A142CT87_9EURY</name>
<proteinExistence type="inferred from homology"/>
<dbReference type="InterPro" id="IPR036551">
    <property type="entry name" value="Flavin_trans-like"/>
</dbReference>
<reference evidence="9" key="1">
    <citation type="submission" date="2016-03" db="EMBL/GenBank/DDBJ databases">
        <authorList>
            <person name="Oger P.M."/>
        </authorList>
    </citation>
    <scope>NUCLEOTIDE SEQUENCE [LARGE SCALE GENOMIC DNA]</scope>
    <source>
        <strain evidence="9">OG-1</strain>
    </source>
</reference>
<sequence length="185" mass="20155">MKIIVAITGASGAVYGVRLIEVLKELGHEVVTLASRTGIAVAYHELGIKLKPDYDEKDLFAPVASGSYPFDAMVVAPCSMKTLSAIANGYADNLITRAADVALKEKRKLLLLVRETPLNVIHIENMMKAARAGAVIMPASPGFYTRPQTVEDMINFIIGRILDILGIPHELYKRWGTIHDTAGRP</sequence>
<evidence type="ECO:0000256" key="3">
    <source>
        <dbReference type="ARBA" id="ARBA00022643"/>
    </source>
</evidence>
<organism evidence="8 9">
    <name type="scientific">Thermococcus peptonophilus</name>
    <dbReference type="NCBI Taxonomy" id="53952"/>
    <lineage>
        <taxon>Archaea</taxon>
        <taxon>Methanobacteriati</taxon>
        <taxon>Methanobacteriota</taxon>
        <taxon>Thermococci</taxon>
        <taxon>Thermococcales</taxon>
        <taxon>Thermococcaceae</taxon>
        <taxon>Thermococcus</taxon>
    </lineage>
</organism>
<comment type="caution">
    <text evidence="6">Lacks conserved residue(s) required for the propagation of feature annotation.</text>
</comment>
<feature type="binding site" evidence="6">
    <location>
        <position position="144"/>
    </location>
    <ligand>
        <name>dimethylallyl phosphate</name>
        <dbReference type="ChEBI" id="CHEBI:88052"/>
    </ligand>
</feature>
<evidence type="ECO:0000256" key="2">
    <source>
        <dbReference type="ARBA" id="ARBA00022630"/>
    </source>
</evidence>
<feature type="binding site" evidence="6">
    <location>
        <begin position="9"/>
        <end position="11"/>
    </location>
    <ligand>
        <name>FMN</name>
        <dbReference type="ChEBI" id="CHEBI:58210"/>
    </ligand>
</feature>
<dbReference type="SUPFAM" id="SSF52507">
    <property type="entry name" value="Homo-oligomeric flavin-containing Cys decarboxylases, HFCD"/>
    <property type="match status" value="1"/>
</dbReference>
<feature type="binding site" evidence="6">
    <location>
        <position position="114"/>
    </location>
    <ligand>
        <name>FMN</name>
        <dbReference type="ChEBI" id="CHEBI:58210"/>
    </ligand>
</feature>
<dbReference type="FunFam" id="3.40.50.1950:FF:000001">
    <property type="entry name" value="Flavin prenyltransferase UbiX"/>
    <property type="match status" value="1"/>
</dbReference>
<evidence type="ECO:0000256" key="4">
    <source>
        <dbReference type="ARBA" id="ARBA00022679"/>
    </source>
</evidence>
<evidence type="ECO:0000256" key="6">
    <source>
        <dbReference type="HAMAP-Rule" id="MF_01984"/>
    </source>
</evidence>
<comment type="similarity">
    <text evidence="5 6">Belongs to the UbiX/PAD1 family.</text>
</comment>
<accession>A0A142CT87</accession>